<dbReference type="Gene3D" id="3.40.50.10190">
    <property type="entry name" value="BRCT domain"/>
    <property type="match status" value="1"/>
</dbReference>
<dbReference type="GO" id="GO:0003676">
    <property type="term" value="F:nucleic acid binding"/>
    <property type="evidence" value="ECO:0007669"/>
    <property type="project" value="InterPro"/>
</dbReference>
<dbReference type="PROSITE" id="PS50172">
    <property type="entry name" value="BRCT"/>
    <property type="match status" value="1"/>
</dbReference>
<dbReference type="CDD" id="cd17748">
    <property type="entry name" value="BRCT_DNA_ligase_like"/>
    <property type="match status" value="1"/>
</dbReference>
<keyword evidence="2" id="KW-0269">Exonuclease</keyword>
<keyword evidence="2" id="KW-0540">Nuclease</keyword>
<protein>
    <submittedName>
        <fullName evidence="2">Exonuclease</fullName>
    </submittedName>
</protein>
<dbReference type="SUPFAM" id="SSF52113">
    <property type="entry name" value="BRCT domain"/>
    <property type="match status" value="1"/>
</dbReference>
<evidence type="ECO:0000313" key="2">
    <source>
        <dbReference type="EMBL" id="ERH18543.1"/>
    </source>
</evidence>
<dbReference type="PANTHER" id="PTHR30231">
    <property type="entry name" value="DNA POLYMERASE III SUBUNIT EPSILON"/>
    <property type="match status" value="1"/>
</dbReference>
<dbReference type="EMBL" id="AWSC01000010">
    <property type="protein sequence ID" value="ERH18543.1"/>
    <property type="molecule type" value="Genomic_DNA"/>
</dbReference>
<evidence type="ECO:0000259" key="1">
    <source>
        <dbReference type="PROSITE" id="PS50172"/>
    </source>
</evidence>
<dbReference type="SMART" id="SM00479">
    <property type="entry name" value="EXOIII"/>
    <property type="match status" value="1"/>
</dbReference>
<dbReference type="InterPro" id="IPR001357">
    <property type="entry name" value="BRCT_dom"/>
</dbReference>
<dbReference type="InterPro" id="IPR013520">
    <property type="entry name" value="Ribonucl_H"/>
</dbReference>
<accession>U1RFW0</accession>
<dbReference type="RefSeq" id="WP_021604359.1">
    <property type="nucleotide sequence ID" value="NZ_KE951499.1"/>
</dbReference>
<sequence>MREFVAIDFETANEKRSSACAIGLVLFDSVGKPSDSYYQLLHPHPEVNYFNPINVWTHGITAEDVKDSPEWPQVVSQVKDFIKDRPIVAHNMTTFDGTVLSALENLYATEKITNRRFCTLRLARKILAEEVERKSLDEVFHYYFPEDSFLHHHAASDAQAAGMIFSRMQQDLGYEELEELCPPSSPKKKSARSGVFTNQLAVSQLMERYGTSQALEGERVAFTGTLRHGKRADVQQLVSAIGGIAEKSLTKNTTLLVVGIPNPDSWSEGSSASRKLVKASKMRDNGSPIEVITEEEFFNRLYE</sequence>
<dbReference type="InterPro" id="IPR036397">
    <property type="entry name" value="RNaseH_sf"/>
</dbReference>
<dbReference type="InterPro" id="IPR036420">
    <property type="entry name" value="BRCT_dom_sf"/>
</dbReference>
<dbReference type="InterPro" id="IPR012337">
    <property type="entry name" value="RNaseH-like_sf"/>
</dbReference>
<dbReference type="GO" id="GO:0005829">
    <property type="term" value="C:cytosol"/>
    <property type="evidence" value="ECO:0007669"/>
    <property type="project" value="TreeGrafter"/>
</dbReference>
<dbReference type="PANTHER" id="PTHR30231:SF42">
    <property type="entry name" value="EXONUCLEASE"/>
    <property type="match status" value="1"/>
</dbReference>
<dbReference type="Gene3D" id="3.30.420.10">
    <property type="entry name" value="Ribonuclease H-like superfamily/Ribonuclease H"/>
    <property type="match status" value="1"/>
</dbReference>
<keyword evidence="2" id="KW-0378">Hydrolase</keyword>
<dbReference type="GO" id="GO:0008408">
    <property type="term" value="F:3'-5' exonuclease activity"/>
    <property type="evidence" value="ECO:0007669"/>
    <property type="project" value="TreeGrafter"/>
</dbReference>
<gene>
    <name evidence="2" type="ORF">HMPREF1978_00360</name>
</gene>
<name>U1RFW0_9ACTO</name>
<dbReference type="PATRIC" id="fig|1321817.3.peg.306"/>
<reference evidence="2 3" key="1">
    <citation type="submission" date="2013-08" db="EMBL/GenBank/DDBJ databases">
        <authorList>
            <person name="Weinstock G."/>
            <person name="Sodergren E."/>
            <person name="Wylie T."/>
            <person name="Fulton L."/>
            <person name="Fulton R."/>
            <person name="Fronick C."/>
            <person name="O'Laughlin M."/>
            <person name="Godfrey J."/>
            <person name="Miner T."/>
            <person name="Herter B."/>
            <person name="Appelbaum E."/>
            <person name="Cordes M."/>
            <person name="Lek S."/>
            <person name="Wollam A."/>
            <person name="Pepin K.H."/>
            <person name="Palsikar V.B."/>
            <person name="Mitreva M."/>
            <person name="Wilson R.K."/>
        </authorList>
    </citation>
    <scope>NUCLEOTIDE SEQUENCE [LARGE SCALE GENOMIC DNA]</scope>
    <source>
        <strain evidence="2 3">F0530</strain>
    </source>
</reference>
<organism evidence="2 3">
    <name type="scientific">Actinomyces graevenitzii F0530</name>
    <dbReference type="NCBI Taxonomy" id="1321817"/>
    <lineage>
        <taxon>Bacteria</taxon>
        <taxon>Bacillati</taxon>
        <taxon>Actinomycetota</taxon>
        <taxon>Actinomycetes</taxon>
        <taxon>Actinomycetales</taxon>
        <taxon>Actinomycetaceae</taxon>
        <taxon>Actinomyces</taxon>
    </lineage>
</organism>
<evidence type="ECO:0000313" key="3">
    <source>
        <dbReference type="Proteomes" id="UP000016481"/>
    </source>
</evidence>
<proteinExistence type="predicted"/>
<dbReference type="SUPFAM" id="SSF53098">
    <property type="entry name" value="Ribonuclease H-like"/>
    <property type="match status" value="1"/>
</dbReference>
<dbReference type="Pfam" id="PF00929">
    <property type="entry name" value="RNase_T"/>
    <property type="match status" value="1"/>
</dbReference>
<dbReference type="HOGENOM" id="CLU_047806_0_1_11"/>
<dbReference type="AlphaFoldDB" id="U1RFW0"/>
<dbReference type="Proteomes" id="UP000016481">
    <property type="component" value="Unassembled WGS sequence"/>
</dbReference>
<comment type="caution">
    <text evidence="2">The sequence shown here is derived from an EMBL/GenBank/DDBJ whole genome shotgun (WGS) entry which is preliminary data.</text>
</comment>
<feature type="domain" description="BRCT" evidence="1">
    <location>
        <begin position="210"/>
        <end position="303"/>
    </location>
</feature>